<organism evidence="8 9">
    <name type="scientific">Tilletia walkeri</name>
    <dbReference type="NCBI Taxonomy" id="117179"/>
    <lineage>
        <taxon>Eukaryota</taxon>
        <taxon>Fungi</taxon>
        <taxon>Dikarya</taxon>
        <taxon>Basidiomycota</taxon>
        <taxon>Ustilaginomycotina</taxon>
        <taxon>Exobasidiomycetes</taxon>
        <taxon>Tilletiales</taxon>
        <taxon>Tilletiaceae</taxon>
        <taxon>Tilletia</taxon>
    </lineage>
</organism>
<protein>
    <recommendedName>
        <fullName evidence="10">Reverse transcriptase</fullName>
    </recommendedName>
</protein>
<dbReference type="PROSITE" id="PS50158">
    <property type="entry name" value="ZF_CCHC"/>
    <property type="match status" value="1"/>
</dbReference>
<dbReference type="Gene3D" id="3.10.20.370">
    <property type="match status" value="1"/>
</dbReference>
<dbReference type="GO" id="GO:0003723">
    <property type="term" value="F:RNA binding"/>
    <property type="evidence" value="ECO:0007669"/>
    <property type="project" value="UniProtKB-KW"/>
</dbReference>
<reference evidence="8" key="1">
    <citation type="submission" date="2016-04" db="EMBL/GenBank/DDBJ databases">
        <authorList>
            <person name="Nguyen H.D."/>
            <person name="Samba Siva P."/>
            <person name="Cullis J."/>
            <person name="Levesque C.A."/>
            <person name="Hambleton S."/>
        </authorList>
    </citation>
    <scope>NUCLEOTIDE SEQUENCE</scope>
    <source>
        <strain evidence="8">DAOMC 236422</strain>
    </source>
</reference>
<dbReference type="FunFam" id="3.30.70.270:FF:000020">
    <property type="entry name" value="Transposon Tf2-6 polyprotein-like Protein"/>
    <property type="match status" value="1"/>
</dbReference>
<sequence>MSSNTQESASNIPSPRLLAGAGRSRITRSVSSSIPSSGRQSTPRGDGTDRGKKRASPDFAVEATLSNPSGSQLRDAVASEQEEETRIEEAASESSGLGLDDVRKLLLISGQQTQQDMRELLAESERRQQQQIEAAEQRHRDEMDILNAQSQARTDQLLEVLRTQSRSPQLSQAPPVQTPLPRRPRFSSASNLVFGAEDEPLIATLAERVPPHHLPRTPYTPSAARRSEDAYPHLRAAKSKDMGVFKPEEGQLAYSWWMGLMQYRAFSKVTDEEIFMGLPGCFESGRAKEFFNGLTPRPTTLDEFWRRLFSYFNRDESQIRDDVKARLFQPDQEGLAKYLDDKYRLISELHVARIINRGPATLDFSASATIMTSETVADVINSVHADLPPHWSVFLDSAKDSAQDWPQYRAAVLAKEQRTKAALSLLKGPSNQASRTPIAARTAPMVSSLLGPPEEEEVHRLDVQLGRCFNCHTADHAKRDCPRLQTAVSTVRQILARLENEEDEDELSHLVRSIGTLATDDEITDIPAEHRRLADDDDDVSRVRYARRVSISLESSPVEPALCTRATGVEKVVELPGRRHRDVVAHKVAVHVGNDKERFELHVDGGSPLSMITARALRTISPDTSVLPPEPLRIKGYRGEDTQRPIVVVLLPIYFPTSNDTPAVQHRFEFHVVEECTGGWILGVDNIKADGIDALSKRERLIFERRPDAEVRLLQATHKQTVVGCPNHLVCARRTMISAHTARLVAVDPVTTDRVVHPWWFTHDEAPTGFVKVPSCIVGPNTRAVEVFNTSDVDVEFKEGDVLGETSELGGEIESVDQLEDAISRTRGPTIPQLSRSLHDWKRRSNDHTVRRVVFTNAEPDGGDVLPEIDMPAPKDRVQSVCCSSRLNKEQRARLSKVLEAHAVWPTPKRPLGLYEDGEVSLRLRAGQESWTHAEPPRRTSPAQKDVIDETIREHESLGISEPSQGPYASGVVLVQQRDKIRFCNDYRPLNKVTVDDYYAMPTIDTIYDQLGGSRFFTVVDANKGYYQFLLDQESRDLTGFITFRGLRRYRRLPFGLKQAPSWFQRAMDRILGSARWVFALAYLDDVVIYSRTFSEHLEHLDTILAAIERAGLTISPAKCRFAFESVALLGYRVSSLGLMTDPEKLRAVREFPEPTNAAEARRFFAMAAWYRRFIAKFAGRARAINKSFIGDTFVWGPEAKAAFDDIKLAMADTPILKSPDFRHPFILSVDASVKGLGGVLSQDDEHGVERPILFISRQTTDGEKKYAPTHLELAAIWWCVKKLQHYIDGSRVEVRTDHNALRWLWDLKPSDIHETRVQKFKMALTPLEDKITITYNRGQNNVVADALSRAPLPDRTTVETEQHLSFVAREYQRVDSVGMASEADLVVRAVSIIRLHSQELESWAAAYAADPRWRRIWKRALSRSQAVADDGDLFGGEDKKYADVGEKEKKKEAEVEEKEETELEEDEEETELKGEEETELSTEEKEETELKEEEETELGTEEKKDVEKVEEQRFETVHFHRSTGGSVRRKSPPTAQQVSTRTLRPRTILAVHRSSDDDLYFIREGLLFVKIKDGVRLCVPVPKLNDLIHEYHVSIRSGHPSIERTIAAMSDHVFAHDLAQRVAAHVRVCYECQVNKAHRHKEYGDMQPIVTPHKVFDTQAMDFITGLPRSERGHDSILVVVDKYTRFAFFLPNCTTDTAEMVAFLFFERVFPITGLPKAIISDRDAKFTSQFWSALMKNLDIKLRMSTAYHPQTDGLVERLNAQLETMLRHYVAIDQHDWDLKLAALSMAYNSQRQESTKQSPYLMAFGRDPAIFPLKTLTRLADPAGLKVNDLFGIHADAQQEMEMAQERQRRAYSSRH</sequence>
<dbReference type="InterPro" id="IPR036397">
    <property type="entry name" value="RNaseH_sf"/>
</dbReference>
<keyword evidence="9" id="KW-1185">Reference proteome</keyword>
<evidence type="ECO:0000313" key="8">
    <source>
        <dbReference type="EMBL" id="KAE8266963.1"/>
    </source>
</evidence>
<feature type="compositionally biased region" description="Polar residues" evidence="4">
    <location>
        <begin position="163"/>
        <end position="175"/>
    </location>
</feature>
<feature type="compositionally biased region" description="Basic and acidic residues" evidence="4">
    <location>
        <begin position="1501"/>
        <end position="1519"/>
    </location>
</feature>
<dbReference type="InterPro" id="IPR050951">
    <property type="entry name" value="Retrovirus_Pol_polyprotein"/>
</dbReference>
<dbReference type="Pfam" id="PF00078">
    <property type="entry name" value="RVT_1"/>
    <property type="match status" value="1"/>
</dbReference>
<dbReference type="GO" id="GO:0015074">
    <property type="term" value="P:DNA integration"/>
    <property type="evidence" value="ECO:0007669"/>
    <property type="project" value="InterPro"/>
</dbReference>
<keyword evidence="2" id="KW-0511">Multifunctional enzyme</keyword>
<dbReference type="CDD" id="cd01647">
    <property type="entry name" value="RT_LTR"/>
    <property type="match status" value="1"/>
</dbReference>
<evidence type="ECO:0000259" key="6">
    <source>
        <dbReference type="PROSITE" id="PS50878"/>
    </source>
</evidence>
<dbReference type="InterPro" id="IPR041588">
    <property type="entry name" value="Integrase_H2C2"/>
</dbReference>
<reference evidence="8" key="2">
    <citation type="journal article" date="2019" name="IMA Fungus">
        <title>Genome sequencing and comparison of five Tilletia species to identify candidate genes for the detection of regulated species infecting wheat.</title>
        <authorList>
            <person name="Nguyen H.D.T."/>
            <person name="Sultana T."/>
            <person name="Kesanakurti P."/>
            <person name="Hambleton S."/>
        </authorList>
    </citation>
    <scope>NUCLEOTIDE SEQUENCE</scope>
    <source>
        <strain evidence="8">DAOMC 236422</strain>
    </source>
</reference>
<keyword evidence="3" id="KW-0863">Zinc-finger</keyword>
<dbReference type="PANTHER" id="PTHR37984">
    <property type="entry name" value="PROTEIN CBG26694"/>
    <property type="match status" value="1"/>
</dbReference>
<dbReference type="Gene3D" id="3.10.10.10">
    <property type="entry name" value="HIV Type 1 Reverse Transcriptase, subunit A, domain 1"/>
    <property type="match status" value="1"/>
</dbReference>
<dbReference type="GO" id="GO:0005634">
    <property type="term" value="C:nucleus"/>
    <property type="evidence" value="ECO:0007669"/>
    <property type="project" value="UniProtKB-ARBA"/>
</dbReference>
<keyword evidence="3" id="KW-0862">Zinc</keyword>
<dbReference type="CDD" id="cd09274">
    <property type="entry name" value="RNase_HI_RT_Ty3"/>
    <property type="match status" value="1"/>
</dbReference>
<proteinExistence type="predicted"/>
<feature type="region of interest" description="Disordered" evidence="4">
    <location>
        <begin position="1"/>
        <end position="95"/>
    </location>
</feature>
<feature type="domain" description="Reverse transcriptase" evidence="6">
    <location>
        <begin position="956"/>
        <end position="1134"/>
    </location>
</feature>
<evidence type="ECO:0000256" key="3">
    <source>
        <dbReference type="PROSITE-ProRule" id="PRU00047"/>
    </source>
</evidence>
<evidence type="ECO:0000256" key="1">
    <source>
        <dbReference type="ARBA" id="ARBA00022884"/>
    </source>
</evidence>
<dbReference type="Pfam" id="PF17921">
    <property type="entry name" value="Integrase_H2C2"/>
    <property type="match status" value="1"/>
</dbReference>
<dbReference type="Gene3D" id="3.30.70.270">
    <property type="match status" value="2"/>
</dbReference>
<dbReference type="FunFam" id="3.10.20.370:FF:000001">
    <property type="entry name" value="Retrovirus-related Pol polyprotein from transposon 17.6-like protein"/>
    <property type="match status" value="1"/>
</dbReference>
<dbReference type="PANTHER" id="PTHR37984:SF5">
    <property type="entry name" value="PROTEIN NYNRIN-LIKE"/>
    <property type="match status" value="1"/>
</dbReference>
<dbReference type="InterPro" id="IPR041577">
    <property type="entry name" value="RT_RNaseH_2"/>
</dbReference>
<dbReference type="SUPFAM" id="SSF53098">
    <property type="entry name" value="Ribonuclease H-like"/>
    <property type="match status" value="1"/>
</dbReference>
<dbReference type="Proteomes" id="UP000078113">
    <property type="component" value="Unassembled WGS sequence"/>
</dbReference>
<name>A0A8X7N5W9_9BASI</name>
<evidence type="ECO:0000256" key="4">
    <source>
        <dbReference type="SAM" id="MobiDB-lite"/>
    </source>
</evidence>
<evidence type="ECO:0000313" key="9">
    <source>
        <dbReference type="Proteomes" id="UP000078113"/>
    </source>
</evidence>
<keyword evidence="3" id="KW-0479">Metal-binding</keyword>
<feature type="region of interest" description="Disordered" evidence="4">
    <location>
        <begin position="1445"/>
        <end position="1542"/>
    </location>
</feature>
<feature type="compositionally biased region" description="Low complexity" evidence="4">
    <location>
        <begin position="22"/>
        <end position="43"/>
    </location>
</feature>
<dbReference type="Pfam" id="PF17919">
    <property type="entry name" value="RT_RNaseH_2"/>
    <property type="match status" value="1"/>
</dbReference>
<keyword evidence="1" id="KW-0694">RNA-binding</keyword>
<evidence type="ECO:0000259" key="5">
    <source>
        <dbReference type="PROSITE" id="PS50158"/>
    </source>
</evidence>
<dbReference type="InterPro" id="IPR012337">
    <property type="entry name" value="RNaseH-like_sf"/>
</dbReference>
<dbReference type="GO" id="GO:0008270">
    <property type="term" value="F:zinc ion binding"/>
    <property type="evidence" value="ECO:0007669"/>
    <property type="project" value="UniProtKB-KW"/>
</dbReference>
<dbReference type="PROSITE" id="PS50878">
    <property type="entry name" value="RT_POL"/>
    <property type="match status" value="1"/>
</dbReference>
<feature type="region of interest" description="Disordered" evidence="4">
    <location>
        <begin position="163"/>
        <end position="184"/>
    </location>
</feature>
<evidence type="ECO:0000259" key="7">
    <source>
        <dbReference type="PROSITE" id="PS50994"/>
    </source>
</evidence>
<dbReference type="FunFam" id="3.30.420.10:FF:000032">
    <property type="entry name" value="Retrovirus-related Pol polyprotein from transposon 297-like Protein"/>
    <property type="match status" value="1"/>
</dbReference>
<dbReference type="PROSITE" id="PS50994">
    <property type="entry name" value="INTEGRASE"/>
    <property type="match status" value="1"/>
</dbReference>
<dbReference type="GO" id="GO:0003824">
    <property type="term" value="F:catalytic activity"/>
    <property type="evidence" value="ECO:0007669"/>
    <property type="project" value="UniProtKB-KW"/>
</dbReference>
<dbReference type="InterPro" id="IPR043502">
    <property type="entry name" value="DNA/RNA_pol_sf"/>
</dbReference>
<accession>A0A8X7N5W9</accession>
<comment type="caution">
    <text evidence="8">The sequence shown here is derived from an EMBL/GenBank/DDBJ whole genome shotgun (WGS) entry which is preliminary data.</text>
</comment>
<dbReference type="SUPFAM" id="SSF56672">
    <property type="entry name" value="DNA/RNA polymerases"/>
    <property type="match status" value="1"/>
</dbReference>
<dbReference type="InterPro" id="IPR001878">
    <property type="entry name" value="Znf_CCHC"/>
</dbReference>
<dbReference type="InterPro" id="IPR043128">
    <property type="entry name" value="Rev_trsase/Diguanyl_cyclase"/>
</dbReference>
<feature type="compositionally biased region" description="Basic and acidic residues" evidence="4">
    <location>
        <begin position="1445"/>
        <end position="1454"/>
    </location>
</feature>
<evidence type="ECO:0008006" key="10">
    <source>
        <dbReference type="Google" id="ProtNLM"/>
    </source>
</evidence>
<dbReference type="Gene3D" id="1.10.340.70">
    <property type="match status" value="1"/>
</dbReference>
<feature type="domain" description="CCHC-type" evidence="5">
    <location>
        <begin position="467"/>
        <end position="483"/>
    </location>
</feature>
<dbReference type="EMBL" id="LWDG02000273">
    <property type="protein sequence ID" value="KAE8266963.1"/>
    <property type="molecule type" value="Genomic_DNA"/>
</dbReference>
<dbReference type="InterPro" id="IPR001584">
    <property type="entry name" value="Integrase_cat-core"/>
</dbReference>
<gene>
    <name evidence="8" type="ORF">A4X09_0g5384</name>
</gene>
<feature type="compositionally biased region" description="Polar residues" evidence="4">
    <location>
        <begin position="1"/>
        <end position="13"/>
    </location>
</feature>
<evidence type="ECO:0000256" key="2">
    <source>
        <dbReference type="ARBA" id="ARBA00023268"/>
    </source>
</evidence>
<dbReference type="Gene3D" id="3.30.420.10">
    <property type="entry name" value="Ribonuclease H-like superfamily/Ribonuclease H"/>
    <property type="match status" value="1"/>
</dbReference>
<feature type="compositionally biased region" description="Acidic residues" evidence="4">
    <location>
        <begin position="1455"/>
        <end position="1500"/>
    </location>
</feature>
<feature type="domain" description="Integrase catalytic" evidence="7">
    <location>
        <begin position="1649"/>
        <end position="1812"/>
    </location>
</feature>
<dbReference type="InterPro" id="IPR000477">
    <property type="entry name" value="RT_dom"/>
</dbReference>